<dbReference type="AlphaFoldDB" id="A0A6G0HTN9"/>
<name>A0A6G0HTN9_LARCR</name>
<gene>
    <name evidence="1" type="ORF">D5F01_LYC20000</name>
</gene>
<evidence type="ECO:0000313" key="2">
    <source>
        <dbReference type="Proteomes" id="UP000424527"/>
    </source>
</evidence>
<dbReference type="EMBL" id="REGW02000019">
    <property type="protein sequence ID" value="KAE8282589.1"/>
    <property type="molecule type" value="Genomic_DNA"/>
</dbReference>
<dbReference type="Proteomes" id="UP000424527">
    <property type="component" value="Unassembled WGS sequence"/>
</dbReference>
<comment type="caution">
    <text evidence="1">The sequence shown here is derived from an EMBL/GenBank/DDBJ whole genome shotgun (WGS) entry which is preliminary data.</text>
</comment>
<evidence type="ECO:0000313" key="1">
    <source>
        <dbReference type="EMBL" id="KAE8282589.1"/>
    </source>
</evidence>
<keyword evidence="2" id="KW-1185">Reference proteome</keyword>
<organism evidence="1 2">
    <name type="scientific">Larimichthys crocea</name>
    <name type="common">Large yellow croaker</name>
    <name type="synonym">Pseudosciaena crocea</name>
    <dbReference type="NCBI Taxonomy" id="215358"/>
    <lineage>
        <taxon>Eukaryota</taxon>
        <taxon>Metazoa</taxon>
        <taxon>Chordata</taxon>
        <taxon>Craniata</taxon>
        <taxon>Vertebrata</taxon>
        <taxon>Euteleostomi</taxon>
        <taxon>Actinopterygii</taxon>
        <taxon>Neopterygii</taxon>
        <taxon>Teleostei</taxon>
        <taxon>Neoteleostei</taxon>
        <taxon>Acanthomorphata</taxon>
        <taxon>Eupercaria</taxon>
        <taxon>Sciaenidae</taxon>
        <taxon>Larimichthys</taxon>
    </lineage>
</organism>
<sequence length="152" mass="17172">MKALVKQRLTAAAQEIFELFERAVSEYEEQLCRLKEENERQRDLLDAVLKPELRLHRAGLCCTSTTHCTVTERPYVCSIYSVRVMGQEVELLHRWSCCTGGAAAQVELLHRWSCCSGGAAAQVELVELLLRWSSVQSVRSLQNEQNTNVASC</sequence>
<reference evidence="1 2" key="1">
    <citation type="submission" date="2019-07" db="EMBL/GenBank/DDBJ databases">
        <title>Chromosome genome assembly for large yellow croaker.</title>
        <authorList>
            <person name="Xiao S."/>
        </authorList>
    </citation>
    <scope>NUCLEOTIDE SEQUENCE [LARGE SCALE GENOMIC DNA]</scope>
    <source>
        <strain evidence="1">JMULYC20181020</strain>
        <tissue evidence="1">Muscle</tissue>
    </source>
</reference>
<protein>
    <submittedName>
        <fullName evidence="1">Uncharacterized protein</fullName>
    </submittedName>
</protein>
<proteinExistence type="predicted"/>
<accession>A0A6G0HTN9</accession>